<protein>
    <submittedName>
        <fullName evidence="2">Colanic acid biosynthesis glycosyltransferase WcaL</fullName>
    </submittedName>
</protein>
<name>A0A2S5CMQ4_9GAMM</name>
<keyword evidence="2" id="KW-0808">Transferase</keyword>
<evidence type="ECO:0000313" key="2">
    <source>
        <dbReference type="EMBL" id="POZ52103.1"/>
    </source>
</evidence>
<dbReference type="EMBL" id="PGFZ01000004">
    <property type="protein sequence ID" value="POZ52103.1"/>
    <property type="molecule type" value="Genomic_DNA"/>
</dbReference>
<comment type="caution">
    <text evidence="2">The sequence shown here is derived from an EMBL/GenBank/DDBJ whole genome shotgun (WGS) entry which is preliminary data.</text>
</comment>
<dbReference type="GO" id="GO:1901135">
    <property type="term" value="P:carbohydrate derivative metabolic process"/>
    <property type="evidence" value="ECO:0007669"/>
    <property type="project" value="UniProtKB-ARBA"/>
</dbReference>
<proteinExistence type="predicted"/>
<evidence type="ECO:0000313" key="3">
    <source>
        <dbReference type="Proteomes" id="UP000237423"/>
    </source>
</evidence>
<sequence length="409" mass="45987">MVDRFKLVSVIPSFSAGGIGTVCRYAAESIACLSDWEVTLLSLHDPSGSEIDAASGLRLEALGLQENCAGLFLDWLSAKPQDMVITSDVSYIEPAFPYFPATTKHIVQLHDSSRQYREVAIRNRAWIDGVICVGQHMEEPLRTGLDSASYLGLLRTIHNGANFPPLKARRLYDGPIRLLFMGRVDALKGVFDFIPILRQLKKRKIPVVLSIVGGENNALRQRLIYADIDEMVQWHGRLPHDQCYSIAAESDIFMMCSRKEPFGMVTVEAMSMGCLPIAYDTPSGSKEIIEHGKSGLLVPLGDYCAWAAAIENLYHDQKYLEKLSAGAIERARTDFTSVVMAENMIRFIEDVKLHADAYPSLREKGKPLDNQSGQVSRKSLRQRIPQSLRLWLRNQVYSYPKFSFWLLSR</sequence>
<evidence type="ECO:0000259" key="1">
    <source>
        <dbReference type="Pfam" id="PF00534"/>
    </source>
</evidence>
<dbReference type="SUPFAM" id="SSF53756">
    <property type="entry name" value="UDP-Glycosyltransferase/glycogen phosphorylase"/>
    <property type="match status" value="1"/>
</dbReference>
<dbReference type="RefSeq" id="WP_103974375.1">
    <property type="nucleotide sequence ID" value="NZ_PGFZ01000004.1"/>
</dbReference>
<dbReference type="GO" id="GO:0016757">
    <property type="term" value="F:glycosyltransferase activity"/>
    <property type="evidence" value="ECO:0007669"/>
    <property type="project" value="InterPro"/>
</dbReference>
<dbReference type="PANTHER" id="PTHR12526:SF630">
    <property type="entry name" value="GLYCOSYLTRANSFERASE"/>
    <property type="match status" value="1"/>
</dbReference>
<organism evidence="2 3">
    <name type="scientific">Methylovulum psychrotolerans</name>
    <dbReference type="NCBI Taxonomy" id="1704499"/>
    <lineage>
        <taxon>Bacteria</taxon>
        <taxon>Pseudomonadati</taxon>
        <taxon>Pseudomonadota</taxon>
        <taxon>Gammaproteobacteria</taxon>
        <taxon>Methylococcales</taxon>
        <taxon>Methylococcaceae</taxon>
        <taxon>Methylovulum</taxon>
    </lineage>
</organism>
<dbReference type="InterPro" id="IPR001296">
    <property type="entry name" value="Glyco_trans_1"/>
</dbReference>
<dbReference type="Pfam" id="PF00534">
    <property type="entry name" value="Glycos_transf_1"/>
    <property type="match status" value="1"/>
</dbReference>
<accession>A0A2S5CMQ4</accession>
<dbReference type="Proteomes" id="UP000237423">
    <property type="component" value="Unassembled WGS sequence"/>
</dbReference>
<dbReference type="PANTHER" id="PTHR12526">
    <property type="entry name" value="GLYCOSYLTRANSFERASE"/>
    <property type="match status" value="1"/>
</dbReference>
<feature type="domain" description="Glycosyl transferase family 1" evidence="1">
    <location>
        <begin position="170"/>
        <end position="329"/>
    </location>
</feature>
<dbReference type="Gene3D" id="3.40.50.2000">
    <property type="entry name" value="Glycogen Phosphorylase B"/>
    <property type="match status" value="2"/>
</dbReference>
<dbReference type="AlphaFoldDB" id="A0A2S5CMQ4"/>
<dbReference type="CDD" id="cd03801">
    <property type="entry name" value="GT4_PimA-like"/>
    <property type="match status" value="1"/>
</dbReference>
<reference evidence="2 3" key="1">
    <citation type="submission" date="2017-11" db="EMBL/GenBank/DDBJ databases">
        <title>Draft Genome Sequence of Methylobacter psychrotolerans Sph1T, an Obligate Methanotroph from Low-Temperature Environments.</title>
        <authorList>
            <person name="Oshkin I.Y."/>
            <person name="Miroshnikov K."/>
            <person name="Belova S.E."/>
            <person name="Korzhenkov A."/>
            <person name="Toshchakov S.V."/>
            <person name="Dedysh S.N."/>
        </authorList>
    </citation>
    <scope>NUCLEOTIDE SEQUENCE [LARGE SCALE GENOMIC DNA]</scope>
    <source>
        <strain evidence="2 3">Sph1</strain>
    </source>
</reference>
<gene>
    <name evidence="2" type="ORF">AADEFJLK_02325</name>
</gene>